<dbReference type="AlphaFoldDB" id="A0A224XS99"/>
<name>A0A224XS99_9HEMI</name>
<organism evidence="1">
    <name type="scientific">Panstrongylus lignarius</name>
    <dbReference type="NCBI Taxonomy" id="156445"/>
    <lineage>
        <taxon>Eukaryota</taxon>
        <taxon>Metazoa</taxon>
        <taxon>Ecdysozoa</taxon>
        <taxon>Arthropoda</taxon>
        <taxon>Hexapoda</taxon>
        <taxon>Insecta</taxon>
        <taxon>Pterygota</taxon>
        <taxon>Neoptera</taxon>
        <taxon>Paraneoptera</taxon>
        <taxon>Hemiptera</taxon>
        <taxon>Heteroptera</taxon>
        <taxon>Panheteroptera</taxon>
        <taxon>Cimicomorpha</taxon>
        <taxon>Reduviidae</taxon>
        <taxon>Triatominae</taxon>
        <taxon>Panstrongylus</taxon>
    </lineage>
</organism>
<evidence type="ECO:0000313" key="1">
    <source>
        <dbReference type="EMBL" id="JAW15395.1"/>
    </source>
</evidence>
<reference evidence="1" key="1">
    <citation type="journal article" date="2018" name="PLoS Negl. Trop. Dis.">
        <title>An insight into the salivary gland and fat body transcriptome of Panstrongylus lignarius (Hemiptera: Heteroptera), the main vector of Chagas disease in Peru.</title>
        <authorList>
            <person name="Nevoa J.C."/>
            <person name="Mendes M.T."/>
            <person name="da Silva M.V."/>
            <person name="Soares S.C."/>
            <person name="Oliveira C.J.F."/>
            <person name="Ribeiro J.M.C."/>
        </authorList>
    </citation>
    <scope>NUCLEOTIDE SEQUENCE</scope>
</reference>
<proteinExistence type="predicted"/>
<accession>A0A224XS99</accession>
<sequence>MNIVCCIILFSFYIDFFLALFHPLCRKKINLGLCLQKKIDSNSFLDYEFDTHWITCKNSRSYFFLSFVWMTSGEVTLTKCKLEN</sequence>
<protein>
    <submittedName>
        <fullName evidence="1">Putative secreted protein</fullName>
    </submittedName>
</protein>
<dbReference type="EMBL" id="GFTR01001031">
    <property type="protein sequence ID" value="JAW15395.1"/>
    <property type="molecule type" value="Transcribed_RNA"/>
</dbReference>